<dbReference type="Gene3D" id="3.20.20.140">
    <property type="entry name" value="Metal-dependent hydrolases"/>
    <property type="match status" value="1"/>
</dbReference>
<comment type="similarity">
    <text evidence="1">Belongs to the metallo-dependent hydrolases superfamily. TatD-type hydrolase family.</text>
</comment>
<dbReference type="InterPro" id="IPR032466">
    <property type="entry name" value="Metal_Hydrolase"/>
</dbReference>
<dbReference type="InterPro" id="IPR001130">
    <property type="entry name" value="TatD-like"/>
</dbReference>
<comment type="function">
    <text evidence="4">Exhibits 3'-exonuclease activities and apurinic/apyrimidinic (AP) endonuclease (in vitro). Show preferential AP endonuclease activity on double-stranded DNA substrates and 3'- exonuclease activity on single-stranded DNA.</text>
</comment>
<comment type="caution">
    <text evidence="5">The sequence shown here is derived from an EMBL/GenBank/DDBJ whole genome shotgun (WGS) entry which is preliminary data.</text>
</comment>
<dbReference type="CDD" id="cd01310">
    <property type="entry name" value="TatD_DNAse"/>
    <property type="match status" value="1"/>
</dbReference>
<proteinExistence type="inferred from homology"/>
<gene>
    <name evidence="5" type="ORF">PGLA2088_LOCUS9917</name>
</gene>
<evidence type="ECO:0000256" key="4">
    <source>
        <dbReference type="ARBA" id="ARBA00093287"/>
    </source>
</evidence>
<dbReference type="PANTHER" id="PTHR46317">
    <property type="entry name" value="HYDROLASE OF PHP SUPERFAMILY-RELATED PROTEIN"/>
    <property type="match status" value="1"/>
</dbReference>
<dbReference type="AlphaFoldDB" id="A0A813IN34"/>
<organism evidence="5 6">
    <name type="scientific">Polarella glacialis</name>
    <name type="common">Dinoflagellate</name>
    <dbReference type="NCBI Taxonomy" id="89957"/>
    <lineage>
        <taxon>Eukaryota</taxon>
        <taxon>Sar</taxon>
        <taxon>Alveolata</taxon>
        <taxon>Dinophyceae</taxon>
        <taxon>Suessiales</taxon>
        <taxon>Suessiaceae</taxon>
        <taxon>Polarella</taxon>
    </lineage>
</organism>
<dbReference type="Pfam" id="PF01026">
    <property type="entry name" value="TatD_DNase"/>
    <property type="match status" value="1"/>
</dbReference>
<sequence>MPSARRAFVDCHCHLSSDQFRYDLEEVVARASHNGVVGIFVCSSSQPDIERVLKLRQEFPELIFPCLGLHPLGLGGTFDADFWAVTRSLIVAEHARRGIAGIGEIGLDFSKQILRDHAKTKGTSEADIRSTQIAAFQAQVSLAKELGVPVNVHSRNAERETLEILFQSGVCGLMHAFKGEPGLALEAARTGRLLFSFPPSLVYKREYQEVVRVLPMEALLLETDSPSLAAGGPKERNEPGLIGLAAAKMAEIKGLTTQEVAEITTRNAVRLFGASSPALLFAAQASQSQATDMIPKTARWRKPQTGWKGNADRAVAAEVGRGAQGVGGLAQPSLSPPQLASLEEAPLPWRHFDFADQLQMELGDATQVLSEASQGKERNADFHIQELLGQGHVSAEAISVCDGGPSLLVAPRGEPTARRWSRRTAGTALGTGGADQWDPTLCSAAFGAARCD</sequence>
<name>A0A813IN34_POLGL</name>
<dbReference type="PROSITE" id="PS01091">
    <property type="entry name" value="TATD_3"/>
    <property type="match status" value="1"/>
</dbReference>
<dbReference type="Proteomes" id="UP000626109">
    <property type="component" value="Unassembled WGS sequence"/>
</dbReference>
<reference evidence="5" key="1">
    <citation type="submission" date="2021-02" db="EMBL/GenBank/DDBJ databases">
        <authorList>
            <person name="Dougan E. K."/>
            <person name="Rhodes N."/>
            <person name="Thang M."/>
            <person name="Chan C."/>
        </authorList>
    </citation>
    <scope>NUCLEOTIDE SEQUENCE</scope>
</reference>
<dbReference type="PANTHER" id="PTHR46317:SF1">
    <property type="entry name" value="HYDROLASE, TATD FAMILY"/>
    <property type="match status" value="1"/>
</dbReference>
<evidence type="ECO:0000256" key="2">
    <source>
        <dbReference type="ARBA" id="ARBA00022723"/>
    </source>
</evidence>
<dbReference type="SUPFAM" id="SSF51556">
    <property type="entry name" value="Metallo-dependent hydrolases"/>
    <property type="match status" value="1"/>
</dbReference>
<dbReference type="EMBL" id="CAJNNW010011051">
    <property type="protein sequence ID" value="CAE8652715.1"/>
    <property type="molecule type" value="Genomic_DNA"/>
</dbReference>
<evidence type="ECO:0000256" key="1">
    <source>
        <dbReference type="ARBA" id="ARBA00009275"/>
    </source>
</evidence>
<dbReference type="GO" id="GO:0016788">
    <property type="term" value="F:hydrolase activity, acting on ester bonds"/>
    <property type="evidence" value="ECO:0007669"/>
    <property type="project" value="InterPro"/>
</dbReference>
<dbReference type="GO" id="GO:0046872">
    <property type="term" value="F:metal ion binding"/>
    <property type="evidence" value="ECO:0007669"/>
    <property type="project" value="UniProtKB-KW"/>
</dbReference>
<dbReference type="InterPro" id="IPR018228">
    <property type="entry name" value="DNase_TatD-rel_CS"/>
</dbReference>
<accession>A0A813IN34</accession>
<keyword evidence="2" id="KW-0479">Metal-binding</keyword>
<evidence type="ECO:0000256" key="3">
    <source>
        <dbReference type="ARBA" id="ARBA00022801"/>
    </source>
</evidence>
<keyword evidence="3" id="KW-0378">Hydrolase</keyword>
<protein>
    <submittedName>
        <fullName evidence="5">Uncharacterized protein</fullName>
    </submittedName>
</protein>
<evidence type="ECO:0000313" key="6">
    <source>
        <dbReference type="Proteomes" id="UP000626109"/>
    </source>
</evidence>
<evidence type="ECO:0000313" key="5">
    <source>
        <dbReference type="EMBL" id="CAE8652715.1"/>
    </source>
</evidence>